<feature type="region of interest" description="Disordered" evidence="1">
    <location>
        <begin position="1"/>
        <end position="22"/>
    </location>
</feature>
<protein>
    <recommendedName>
        <fullName evidence="3">Arabinosyltransferas concanavalin like domain-containing protein</fullName>
    </recommendedName>
</protein>
<comment type="caution">
    <text evidence="4">The sequence shown here is derived from an EMBL/GenBank/DDBJ whole genome shotgun (WGS) entry which is preliminary data.</text>
</comment>
<dbReference type="Proteomes" id="UP000266484">
    <property type="component" value="Unassembled WGS sequence"/>
</dbReference>
<proteinExistence type="predicted"/>
<feature type="non-terminal residue" evidence="4">
    <location>
        <position position="146"/>
    </location>
</feature>
<evidence type="ECO:0000256" key="2">
    <source>
        <dbReference type="SAM" id="Phobius"/>
    </source>
</evidence>
<keyword evidence="2" id="KW-1133">Transmembrane helix</keyword>
<dbReference type="AlphaFoldDB" id="A0A399SMH0"/>
<evidence type="ECO:0000313" key="4">
    <source>
        <dbReference type="EMBL" id="RIJ44840.1"/>
    </source>
</evidence>
<organism evidence="4 5">
    <name type="scientific">Clavibacter lycopersici</name>
    <dbReference type="NCBI Taxonomy" id="2301718"/>
    <lineage>
        <taxon>Bacteria</taxon>
        <taxon>Bacillati</taxon>
        <taxon>Actinomycetota</taxon>
        <taxon>Actinomycetes</taxon>
        <taxon>Micrococcales</taxon>
        <taxon>Microbacteriaceae</taxon>
        <taxon>Clavibacter</taxon>
    </lineage>
</organism>
<sequence length="146" mass="14518">MPSSSPAPASDSPTTPRSATRRPGSALLAGLLGVVAIASGGLLALAPVDTADVRVAWPQDASDIRSTSLLLTNQTPHALDVSFTSGAVEAAAATDDGVLLATIDPAEPEAATDGLVLTASGTALTLQVDGRTERLPVTAGDDVSYA</sequence>
<dbReference type="InterPro" id="IPR040920">
    <property type="entry name" value="Arabino_trans_N"/>
</dbReference>
<feature type="domain" description="Arabinosyltransferas concanavalin like" evidence="3">
    <location>
        <begin position="53"/>
        <end position="128"/>
    </location>
</feature>
<dbReference type="Gene3D" id="2.60.120.610">
    <property type="entry name" value="arabinofuranosyltransferase like domain"/>
    <property type="match status" value="1"/>
</dbReference>
<dbReference type="Pfam" id="PF17689">
    <property type="entry name" value="Arabino_trans_N"/>
    <property type="match status" value="1"/>
</dbReference>
<keyword evidence="2" id="KW-0472">Membrane</keyword>
<keyword evidence="5" id="KW-1185">Reference proteome</keyword>
<name>A0A399SMH0_9MICO</name>
<reference evidence="4 5" key="1">
    <citation type="submission" date="2018-08" db="EMBL/GenBank/DDBJ databases">
        <title>Genome Sequence of Clavibacter michiganensis Subspecies type strains, and the Atypical Peach-Colored Strains Isolated from Tomato.</title>
        <authorList>
            <person name="Osdaghi E."/>
            <person name="Portier P."/>
            <person name="Briand M."/>
            <person name="Jacques M.-A."/>
        </authorList>
    </citation>
    <scope>NUCLEOTIDE SEQUENCE [LARGE SCALE GENOMIC DNA]</scope>
    <source>
        <strain evidence="4 5">CFBP 8615</strain>
    </source>
</reference>
<dbReference type="RefSeq" id="WP_147360073.1">
    <property type="nucleotide sequence ID" value="NZ_QWGT01000413.1"/>
</dbReference>
<evidence type="ECO:0000259" key="3">
    <source>
        <dbReference type="Pfam" id="PF17689"/>
    </source>
</evidence>
<keyword evidence="2" id="KW-0812">Transmembrane</keyword>
<gene>
    <name evidence="4" type="ORF">DZG00_15580</name>
</gene>
<evidence type="ECO:0000313" key="5">
    <source>
        <dbReference type="Proteomes" id="UP000266484"/>
    </source>
</evidence>
<dbReference type="InterPro" id="IPR027451">
    <property type="entry name" value="EmbABC_dom1"/>
</dbReference>
<dbReference type="EMBL" id="QWGT01000413">
    <property type="protein sequence ID" value="RIJ44840.1"/>
    <property type="molecule type" value="Genomic_DNA"/>
</dbReference>
<evidence type="ECO:0000256" key="1">
    <source>
        <dbReference type="SAM" id="MobiDB-lite"/>
    </source>
</evidence>
<feature type="transmembrane region" description="Helical" evidence="2">
    <location>
        <begin position="26"/>
        <end position="46"/>
    </location>
</feature>
<accession>A0A399SMH0</accession>